<dbReference type="EMBL" id="BAABRI010000003">
    <property type="protein sequence ID" value="GAA5481423.1"/>
    <property type="molecule type" value="Genomic_DNA"/>
</dbReference>
<proteinExistence type="predicted"/>
<evidence type="ECO:0008006" key="3">
    <source>
        <dbReference type="Google" id="ProtNLM"/>
    </source>
</evidence>
<dbReference type="Gene3D" id="2.130.10.130">
    <property type="entry name" value="Integrin alpha, N-terminal"/>
    <property type="match status" value="1"/>
</dbReference>
<protein>
    <recommendedName>
        <fullName evidence="3">FG-GAP repeat protein</fullName>
    </recommendedName>
</protein>
<dbReference type="Proteomes" id="UP001476282">
    <property type="component" value="Unassembled WGS sequence"/>
</dbReference>
<organism evidence="1 2">
    <name type="scientific">Haloferula sargassicola</name>
    <dbReference type="NCBI Taxonomy" id="490096"/>
    <lineage>
        <taxon>Bacteria</taxon>
        <taxon>Pseudomonadati</taxon>
        <taxon>Verrucomicrobiota</taxon>
        <taxon>Verrucomicrobiia</taxon>
        <taxon>Verrucomicrobiales</taxon>
        <taxon>Verrucomicrobiaceae</taxon>
        <taxon>Haloferula</taxon>
    </lineage>
</organism>
<evidence type="ECO:0000313" key="1">
    <source>
        <dbReference type="EMBL" id="GAA5481423.1"/>
    </source>
</evidence>
<dbReference type="RefSeq" id="WP_353565575.1">
    <property type="nucleotide sequence ID" value="NZ_BAABRI010000003.1"/>
</dbReference>
<gene>
    <name evidence="1" type="ORF">Hsar01_00632</name>
</gene>
<sequence length="925" mass="94064">MKSFLIGLLGMAAVACGQEHAWRYEVGTLAPNQQNLPVDVEASGSVAMILQPVPGGRKAVVYRRDGTGTWAEEDELSTGTAITAAALNASQEMAAIGVGNVVEIHRPSFPPDWQYFGSAGSIVLPVDEEAVRISIDGNYAAVQTNGSGAGILDPVVRVYEFAGGAWTEVNHFRFTPPPETFGGAGVSGLCLRGTRLVAASQAADEVQVRERTAAGGPWETVATIDVTALGLKNPGAVALAGDRLAVVAEAATGGVLQVEAFSRNTGGTDAWGHAGTVRAGTANDAYLTLDADGPNLVVMSLPRPELLVFHEVATADFYGPGAGATGWAHEATRDLGHVNGSPSLLTVRSGLKFVAVAGDDALFGLADEAYAGGGASWAATVFRRAASWAQVQRIDGPGAPAGLGKSISMSGGIIAVGMPDDAWMGAQTGAVMLWGLAVTGEDSGQILIPLGRVVSPAPQAGARFGESVAVHTGEDSLFSGMVLVVGEPGRDGGKGAAYWFGGLLGEVGPGTALAHGETLAAGDEFGASVAVTGNPLGSSEGATTMAVGMPGDDDAGADAGAVIVFGRDTGSPTTWSRLTKRVRPATIPGAAFGSGVAFFGPGDTLLGVSQPPIGGASGRVAVLGRNEGGSDAWGVQQTLTPPAGSPPGFGRSVAGDLLTLAVGATGNTGGTGKAYLYAYNALAGDPFSTVSGTSTEGPSFGSSVAVSNLNLCVGSPKAASGAGRISTWGQLGPTLGVLDLLYHQTGTAGEALGTAVGSYFIYSAGGAPGADFSGTNHGGVVLNRAGSYEVWAKSRGTALMPQWLPQQDADGDGQANLIEFALGSDPLSGSSLGPFTMVPGTYSGLSMEPSMMWTVPAPGYSQRYLDFRMQRSEALGSWQTADWSSAAGVRHFLRQGRPRQFYRLSPLYPWFGRPSGDTGIIVTPL</sequence>
<dbReference type="SUPFAM" id="SSF75011">
    <property type="entry name" value="3-carboxy-cis,cis-mucoante lactonizing enzyme"/>
    <property type="match status" value="1"/>
</dbReference>
<name>A0ABP9UIE7_9BACT</name>
<dbReference type="InterPro" id="IPR028994">
    <property type="entry name" value="Integrin_alpha_N"/>
</dbReference>
<dbReference type="PANTHER" id="PTHR36220:SF1">
    <property type="entry name" value="GAMMA TUBULIN COMPLEX COMPONENT C-TERMINAL DOMAIN-CONTAINING PROTEIN"/>
    <property type="match status" value="1"/>
</dbReference>
<accession>A0ABP9UIE7</accession>
<dbReference type="PANTHER" id="PTHR36220">
    <property type="entry name" value="UNNAMED PRODUCT"/>
    <property type="match status" value="1"/>
</dbReference>
<dbReference type="PROSITE" id="PS51257">
    <property type="entry name" value="PROKAR_LIPOPROTEIN"/>
    <property type="match status" value="1"/>
</dbReference>
<evidence type="ECO:0000313" key="2">
    <source>
        <dbReference type="Proteomes" id="UP001476282"/>
    </source>
</evidence>
<reference evidence="1 2" key="1">
    <citation type="submission" date="2024-02" db="EMBL/GenBank/DDBJ databases">
        <title>Haloferula sargassicola NBRC 104335.</title>
        <authorList>
            <person name="Ichikawa N."/>
            <person name="Katano-Makiyama Y."/>
            <person name="Hidaka K."/>
        </authorList>
    </citation>
    <scope>NUCLEOTIDE SEQUENCE [LARGE SCALE GENOMIC DNA]</scope>
    <source>
        <strain evidence="1 2">NBRC 104335</strain>
    </source>
</reference>
<keyword evidence="2" id="KW-1185">Reference proteome</keyword>
<comment type="caution">
    <text evidence="1">The sequence shown here is derived from an EMBL/GenBank/DDBJ whole genome shotgun (WGS) entry which is preliminary data.</text>
</comment>